<feature type="transmembrane region" description="Helical" evidence="1">
    <location>
        <begin position="48"/>
        <end position="66"/>
    </location>
</feature>
<feature type="transmembrane region" description="Helical" evidence="1">
    <location>
        <begin position="155"/>
        <end position="178"/>
    </location>
</feature>
<accession>A0A2W4VRZ5</accession>
<organism evidence="2 3">
    <name type="scientific">Leptolyngbya foveolarum</name>
    <dbReference type="NCBI Taxonomy" id="47253"/>
    <lineage>
        <taxon>Bacteria</taxon>
        <taxon>Bacillati</taxon>
        <taxon>Cyanobacteriota</taxon>
        <taxon>Cyanophyceae</taxon>
        <taxon>Leptolyngbyales</taxon>
        <taxon>Leptolyngbyaceae</taxon>
        <taxon>Leptolyngbya group</taxon>
        <taxon>Leptolyngbya</taxon>
    </lineage>
</organism>
<dbReference type="Proteomes" id="UP000249354">
    <property type="component" value="Unassembled WGS sequence"/>
</dbReference>
<gene>
    <name evidence="2" type="ORF">DCF25_14205</name>
</gene>
<evidence type="ECO:0000313" key="3">
    <source>
        <dbReference type="Proteomes" id="UP000249354"/>
    </source>
</evidence>
<dbReference type="AlphaFoldDB" id="A0A2W4VRZ5"/>
<keyword evidence="1" id="KW-0472">Membrane</keyword>
<comment type="caution">
    <text evidence="2">The sequence shown here is derived from an EMBL/GenBank/DDBJ whole genome shotgun (WGS) entry which is preliminary data.</text>
</comment>
<feature type="transmembrane region" description="Helical" evidence="1">
    <location>
        <begin position="21"/>
        <end position="42"/>
    </location>
</feature>
<keyword evidence="1" id="KW-0812">Transmembrane</keyword>
<keyword evidence="1" id="KW-1133">Transmembrane helix</keyword>
<sequence length="181" mass="19058">MTGPNPKPARRANRRRAIQSSVPWPLVSGLFLIYLLVGLLLSAPAPPFWTWIIIAIAIPLFTVGLTRPIDPNQLPKRTGLTTYLGGFLLAIALSIALNYVGSEQSFDDTGFFVAVLMLGVLTLLAVGLCIAAAIFSTLAGERLLQTMTYKSSLSVLLGTAFGGICIGGLIGLIALTVATSA</sequence>
<evidence type="ECO:0000256" key="1">
    <source>
        <dbReference type="SAM" id="Phobius"/>
    </source>
</evidence>
<dbReference type="EMBL" id="QBMC01000099">
    <property type="protein sequence ID" value="PZO15071.1"/>
    <property type="molecule type" value="Genomic_DNA"/>
</dbReference>
<feature type="transmembrane region" description="Helical" evidence="1">
    <location>
        <begin position="78"/>
        <end position="99"/>
    </location>
</feature>
<name>A0A2W4VRZ5_9CYAN</name>
<reference evidence="2 3" key="2">
    <citation type="submission" date="2018-06" db="EMBL/GenBank/DDBJ databases">
        <title>Metagenomic assembly of (sub)arctic Cyanobacteria and their associated microbiome from non-axenic cultures.</title>
        <authorList>
            <person name="Baurain D."/>
        </authorList>
    </citation>
    <scope>NUCLEOTIDE SEQUENCE [LARGE SCALE GENOMIC DNA]</scope>
    <source>
        <strain evidence="2">ULC129bin1</strain>
    </source>
</reference>
<reference evidence="3" key="1">
    <citation type="submission" date="2018-04" db="EMBL/GenBank/DDBJ databases">
        <authorList>
            <person name="Cornet L."/>
        </authorList>
    </citation>
    <scope>NUCLEOTIDE SEQUENCE [LARGE SCALE GENOMIC DNA]</scope>
</reference>
<evidence type="ECO:0000313" key="2">
    <source>
        <dbReference type="EMBL" id="PZO15071.1"/>
    </source>
</evidence>
<feature type="transmembrane region" description="Helical" evidence="1">
    <location>
        <begin position="111"/>
        <end position="135"/>
    </location>
</feature>
<protein>
    <submittedName>
        <fullName evidence="2">Uncharacterized protein</fullName>
    </submittedName>
</protein>
<proteinExistence type="predicted"/>